<evidence type="ECO:0000313" key="24">
    <source>
        <dbReference type="EMBL" id="QDZ13676.1"/>
    </source>
</evidence>
<dbReference type="GO" id="GO:0051301">
    <property type="term" value="P:cell division"/>
    <property type="evidence" value="ECO:0007669"/>
    <property type="project" value="UniProtKB-KW"/>
</dbReference>
<comment type="function">
    <text evidence="21">Peptidoglycan polymerase that is essential for cell division.</text>
</comment>
<protein>
    <recommendedName>
        <fullName evidence="17">Probable peptidoglycan glycosyltransferase FtsW</fullName>
        <ecNumber evidence="19">2.4.99.28</ecNumber>
    </recommendedName>
    <alternativeName>
        <fullName evidence="18">Cell division protein FtsW</fullName>
    </alternativeName>
    <alternativeName>
        <fullName evidence="15">Cell wall polymerase</fullName>
    </alternativeName>
    <alternativeName>
        <fullName evidence="14">Peptidoglycan polymerase</fullName>
    </alternativeName>
</protein>
<evidence type="ECO:0000256" key="5">
    <source>
        <dbReference type="ARBA" id="ARBA00022676"/>
    </source>
</evidence>
<feature type="transmembrane region" description="Helical" evidence="23">
    <location>
        <begin position="185"/>
        <end position="203"/>
    </location>
</feature>
<dbReference type="GO" id="GO:0009252">
    <property type="term" value="P:peptidoglycan biosynthetic process"/>
    <property type="evidence" value="ECO:0007669"/>
    <property type="project" value="UniProtKB-KW"/>
</dbReference>
<comment type="catalytic activity">
    <reaction evidence="20">
        <text>[GlcNAc-(1-&gt;4)-Mur2Ac(oyl-L-Ala-gamma-D-Glu-L-Lys-D-Ala-D-Ala)](n)-di-trans,octa-cis-undecaprenyl diphosphate + beta-D-GlcNAc-(1-&gt;4)-Mur2Ac(oyl-L-Ala-gamma-D-Glu-L-Lys-D-Ala-D-Ala)-di-trans,octa-cis-undecaprenyl diphosphate = [GlcNAc-(1-&gt;4)-Mur2Ac(oyl-L-Ala-gamma-D-Glu-L-Lys-D-Ala-D-Ala)](n+1)-di-trans,octa-cis-undecaprenyl diphosphate + di-trans,octa-cis-undecaprenyl diphosphate + H(+)</text>
        <dbReference type="Rhea" id="RHEA:23708"/>
        <dbReference type="Rhea" id="RHEA-COMP:9602"/>
        <dbReference type="Rhea" id="RHEA-COMP:9603"/>
        <dbReference type="ChEBI" id="CHEBI:15378"/>
        <dbReference type="ChEBI" id="CHEBI:58405"/>
        <dbReference type="ChEBI" id="CHEBI:60033"/>
        <dbReference type="ChEBI" id="CHEBI:78435"/>
        <dbReference type="EC" id="2.4.99.28"/>
    </reaction>
</comment>
<feature type="transmembrane region" description="Helical" evidence="23">
    <location>
        <begin position="115"/>
        <end position="135"/>
    </location>
</feature>
<dbReference type="EMBL" id="CP042305">
    <property type="protein sequence ID" value="QDZ13676.1"/>
    <property type="molecule type" value="Genomic_DNA"/>
</dbReference>
<feature type="transmembrane region" description="Helical" evidence="23">
    <location>
        <begin position="50"/>
        <end position="71"/>
    </location>
</feature>
<feature type="transmembrane region" description="Helical" evidence="23">
    <location>
        <begin position="147"/>
        <end position="173"/>
    </location>
</feature>
<evidence type="ECO:0000256" key="21">
    <source>
        <dbReference type="ARBA" id="ARBA00049966"/>
    </source>
</evidence>
<evidence type="ECO:0000256" key="6">
    <source>
        <dbReference type="ARBA" id="ARBA00022679"/>
    </source>
</evidence>
<dbReference type="GO" id="GO:0071555">
    <property type="term" value="P:cell wall organization"/>
    <property type="evidence" value="ECO:0007669"/>
    <property type="project" value="UniProtKB-KW"/>
</dbReference>
<sequence length="422" mass="44576">MTASTRVPERSSVRGKARTETPAPQTSVRSSFVSARISLSRVFAAESANYYFLLAVTLFMVVFGLVMVLSSSSIDSGSGGGSFFARFLTQGLYAVIGVPIMLIASRAPASFWRWASWPALLASLVLQLLVVATPLGSDNGTDYNKNWLQIGSVALQPSEAIKIALILWIGMFVARKQDRLKEWKYGLLPVLLVSSAAIGLVLAGGDLGTTSIILGIVIGTLFFAGIPMRQLLITGVIALGGAILFAVSRASRLQRILGFLHPSSADPLSTGWQIQQSNFALAHGSIMGVGLGNSQSKWNWLPEADTDFIFSIIGEELGLLGAIVVLVLFILLTVCFIRIMNASKDPFARVVTGGVMVWLVGQGLVNIGVVLGLLPVLGVPLPLISAGGTALISSLFAIGVVLSFARSTTASPSARGRKSARA</sequence>
<keyword evidence="12" id="KW-0131">Cell cycle</keyword>
<dbReference type="Proteomes" id="UP000320216">
    <property type="component" value="Chromosome"/>
</dbReference>
<keyword evidence="7 23" id="KW-0812">Transmembrane</keyword>
<evidence type="ECO:0000256" key="1">
    <source>
        <dbReference type="ARBA" id="ARBA00004651"/>
    </source>
</evidence>
<dbReference type="GO" id="GO:0008955">
    <property type="term" value="F:peptidoglycan glycosyltransferase activity"/>
    <property type="evidence" value="ECO:0007669"/>
    <property type="project" value="UniProtKB-EC"/>
</dbReference>
<dbReference type="KEGG" id="huw:FPZ11_01690"/>
<evidence type="ECO:0000256" key="2">
    <source>
        <dbReference type="ARBA" id="ARBA00004752"/>
    </source>
</evidence>
<accession>A0A5B8M0A0</accession>
<evidence type="ECO:0000256" key="7">
    <source>
        <dbReference type="ARBA" id="ARBA00022692"/>
    </source>
</evidence>
<evidence type="ECO:0000256" key="9">
    <source>
        <dbReference type="ARBA" id="ARBA00022984"/>
    </source>
</evidence>
<dbReference type="NCBIfam" id="TIGR02614">
    <property type="entry name" value="ftsW"/>
    <property type="match status" value="1"/>
</dbReference>
<keyword evidence="9" id="KW-0573">Peptidoglycan synthesis</keyword>
<evidence type="ECO:0000256" key="3">
    <source>
        <dbReference type="ARBA" id="ARBA00022475"/>
    </source>
</evidence>
<evidence type="ECO:0000313" key="25">
    <source>
        <dbReference type="Proteomes" id="UP000320216"/>
    </source>
</evidence>
<reference evidence="24 25" key="1">
    <citation type="submission" date="2019-07" db="EMBL/GenBank/DDBJ databases">
        <title>Full genome sequence of Humibacter sp. WJ7-1.</title>
        <authorList>
            <person name="Im W.-T."/>
        </authorList>
    </citation>
    <scope>NUCLEOTIDE SEQUENCE [LARGE SCALE GENOMIC DNA]</scope>
    <source>
        <strain evidence="24 25">WJ7-1</strain>
    </source>
</reference>
<dbReference type="PANTHER" id="PTHR30474:SF2">
    <property type="entry name" value="PEPTIDOGLYCAN GLYCOSYLTRANSFERASE FTSW-RELATED"/>
    <property type="match status" value="1"/>
</dbReference>
<dbReference type="OrthoDB" id="9768187at2"/>
<evidence type="ECO:0000256" key="17">
    <source>
        <dbReference type="ARBA" id="ARBA00041185"/>
    </source>
</evidence>
<dbReference type="PANTHER" id="PTHR30474">
    <property type="entry name" value="CELL CYCLE PROTEIN"/>
    <property type="match status" value="1"/>
</dbReference>
<feature type="transmembrane region" description="Helical" evidence="23">
    <location>
        <begin position="83"/>
        <end position="103"/>
    </location>
</feature>
<evidence type="ECO:0000256" key="14">
    <source>
        <dbReference type="ARBA" id="ARBA00032370"/>
    </source>
</evidence>
<evidence type="ECO:0000256" key="16">
    <source>
        <dbReference type="ARBA" id="ARBA00038053"/>
    </source>
</evidence>
<keyword evidence="13" id="KW-0961">Cell wall biogenesis/degradation</keyword>
<feature type="region of interest" description="Disordered" evidence="22">
    <location>
        <begin position="1"/>
        <end position="25"/>
    </location>
</feature>
<dbReference type="PROSITE" id="PS00428">
    <property type="entry name" value="FTSW_RODA_SPOVE"/>
    <property type="match status" value="1"/>
</dbReference>
<evidence type="ECO:0000256" key="10">
    <source>
        <dbReference type="ARBA" id="ARBA00022989"/>
    </source>
</evidence>
<keyword evidence="25" id="KW-1185">Reference proteome</keyword>
<evidence type="ECO:0000256" key="15">
    <source>
        <dbReference type="ARBA" id="ARBA00033270"/>
    </source>
</evidence>
<gene>
    <name evidence="24" type="primary">ftsW</name>
    <name evidence="24" type="ORF">FPZ11_01690</name>
</gene>
<dbReference type="GO" id="GO:0008360">
    <property type="term" value="P:regulation of cell shape"/>
    <property type="evidence" value="ECO:0007669"/>
    <property type="project" value="UniProtKB-KW"/>
</dbReference>
<keyword evidence="5" id="KW-0328">Glycosyltransferase</keyword>
<evidence type="ECO:0000256" key="20">
    <source>
        <dbReference type="ARBA" id="ARBA00049902"/>
    </source>
</evidence>
<proteinExistence type="inferred from homology"/>
<evidence type="ECO:0000256" key="19">
    <source>
        <dbReference type="ARBA" id="ARBA00044770"/>
    </source>
</evidence>
<dbReference type="AlphaFoldDB" id="A0A5B8M0A0"/>
<evidence type="ECO:0000256" key="4">
    <source>
        <dbReference type="ARBA" id="ARBA00022618"/>
    </source>
</evidence>
<comment type="subcellular location">
    <subcellularLocation>
        <location evidence="1">Cell membrane</location>
        <topology evidence="1">Multi-pass membrane protein</topology>
    </subcellularLocation>
</comment>
<dbReference type="GO" id="GO:0015648">
    <property type="term" value="F:lipid-linked peptidoglycan transporter activity"/>
    <property type="evidence" value="ECO:0007669"/>
    <property type="project" value="TreeGrafter"/>
</dbReference>
<dbReference type="InterPro" id="IPR001182">
    <property type="entry name" value="FtsW/RodA"/>
</dbReference>
<organism evidence="24 25">
    <name type="scientific">Humibacter ginsenosidimutans</name>
    <dbReference type="NCBI Taxonomy" id="2599293"/>
    <lineage>
        <taxon>Bacteria</taxon>
        <taxon>Bacillati</taxon>
        <taxon>Actinomycetota</taxon>
        <taxon>Actinomycetes</taxon>
        <taxon>Micrococcales</taxon>
        <taxon>Microbacteriaceae</taxon>
        <taxon>Humibacter</taxon>
    </lineage>
</organism>
<dbReference type="EC" id="2.4.99.28" evidence="19"/>
<dbReference type="RefSeq" id="WP_146317833.1">
    <property type="nucleotide sequence ID" value="NZ_CP042305.1"/>
</dbReference>
<evidence type="ECO:0000256" key="22">
    <source>
        <dbReference type="SAM" id="MobiDB-lite"/>
    </source>
</evidence>
<keyword evidence="11 23" id="KW-0472">Membrane</keyword>
<evidence type="ECO:0000256" key="11">
    <source>
        <dbReference type="ARBA" id="ARBA00023136"/>
    </source>
</evidence>
<feature type="transmembrane region" description="Helical" evidence="23">
    <location>
        <begin position="383"/>
        <end position="405"/>
    </location>
</feature>
<evidence type="ECO:0000256" key="23">
    <source>
        <dbReference type="SAM" id="Phobius"/>
    </source>
</evidence>
<dbReference type="GO" id="GO:0005886">
    <property type="term" value="C:plasma membrane"/>
    <property type="evidence" value="ECO:0007669"/>
    <property type="project" value="UniProtKB-SubCell"/>
</dbReference>
<feature type="transmembrane region" description="Helical" evidence="23">
    <location>
        <begin position="351"/>
        <end position="377"/>
    </location>
</feature>
<dbReference type="InterPro" id="IPR018365">
    <property type="entry name" value="Cell_cycle_FtsW-rel_CS"/>
</dbReference>
<evidence type="ECO:0000256" key="12">
    <source>
        <dbReference type="ARBA" id="ARBA00023306"/>
    </source>
</evidence>
<evidence type="ECO:0000256" key="18">
    <source>
        <dbReference type="ARBA" id="ARBA00041418"/>
    </source>
</evidence>
<name>A0A5B8M0A0_9MICO</name>
<keyword evidence="6" id="KW-0808">Transferase</keyword>
<keyword evidence="10 23" id="KW-1133">Transmembrane helix</keyword>
<dbReference type="Pfam" id="PF01098">
    <property type="entry name" value="FTSW_RODA_SPOVE"/>
    <property type="match status" value="1"/>
</dbReference>
<keyword evidence="3" id="KW-1003">Cell membrane</keyword>
<keyword evidence="4" id="KW-0132">Cell division</keyword>
<comment type="similarity">
    <text evidence="16">Belongs to the SEDS family. FtsW subfamily.</text>
</comment>
<feature type="transmembrane region" description="Helical" evidence="23">
    <location>
        <begin position="209"/>
        <end position="226"/>
    </location>
</feature>
<dbReference type="InterPro" id="IPR013437">
    <property type="entry name" value="FtsW"/>
</dbReference>
<feature type="transmembrane region" description="Helical" evidence="23">
    <location>
        <begin position="317"/>
        <end position="339"/>
    </location>
</feature>
<comment type="pathway">
    <text evidence="2">Cell wall biogenesis; peptidoglycan biosynthesis.</text>
</comment>
<feature type="transmembrane region" description="Helical" evidence="23">
    <location>
        <begin position="231"/>
        <end position="250"/>
    </location>
</feature>
<evidence type="ECO:0000256" key="8">
    <source>
        <dbReference type="ARBA" id="ARBA00022960"/>
    </source>
</evidence>
<dbReference type="GO" id="GO:0032153">
    <property type="term" value="C:cell division site"/>
    <property type="evidence" value="ECO:0007669"/>
    <property type="project" value="TreeGrafter"/>
</dbReference>
<keyword evidence="8" id="KW-0133">Cell shape</keyword>
<evidence type="ECO:0000256" key="13">
    <source>
        <dbReference type="ARBA" id="ARBA00023316"/>
    </source>
</evidence>